<evidence type="ECO:0000313" key="1">
    <source>
        <dbReference type="EMBL" id="SVE64056.1"/>
    </source>
</evidence>
<gene>
    <name evidence="1" type="ORF">METZ01_LOCUS516910</name>
</gene>
<dbReference type="AlphaFoldDB" id="A0A383F4L9"/>
<dbReference type="EMBL" id="UINC01231498">
    <property type="protein sequence ID" value="SVE64056.1"/>
    <property type="molecule type" value="Genomic_DNA"/>
</dbReference>
<protein>
    <submittedName>
        <fullName evidence="1">Uncharacterized protein</fullName>
    </submittedName>
</protein>
<feature type="non-terminal residue" evidence="1">
    <location>
        <position position="228"/>
    </location>
</feature>
<name>A0A383F4L9_9ZZZZ</name>
<organism evidence="1">
    <name type="scientific">marine metagenome</name>
    <dbReference type="NCBI Taxonomy" id="408172"/>
    <lineage>
        <taxon>unclassified sequences</taxon>
        <taxon>metagenomes</taxon>
        <taxon>ecological metagenomes</taxon>
    </lineage>
</organism>
<feature type="non-terminal residue" evidence="1">
    <location>
        <position position="1"/>
    </location>
</feature>
<sequence length="228" mass="23339">YPEAAPSASDQGVIGDVVSEVLTFGNAPTGTFDEAGLGKKYDSHELAMGTLYDKAVVKADENGQQIVETKEQFIAGTLGSKKDWVKGQIDSAGTAGEISTDFALSMVPIVGTVKAYRDTGSIGLTVLSAFGDIMTVVPILGAGAAAVRAGTSPIKALAIATKAEAIGTVTAPWTLLTKPGTVAKEVIGKPGEMLLKPSRLPMSSVTPQYGTLRVAIKDAGSADEALAL</sequence>
<accession>A0A383F4L9</accession>
<reference evidence="1" key="1">
    <citation type="submission" date="2018-05" db="EMBL/GenBank/DDBJ databases">
        <authorList>
            <person name="Lanie J.A."/>
            <person name="Ng W.-L."/>
            <person name="Kazmierczak K.M."/>
            <person name="Andrzejewski T.M."/>
            <person name="Davidsen T.M."/>
            <person name="Wayne K.J."/>
            <person name="Tettelin H."/>
            <person name="Glass J.I."/>
            <person name="Rusch D."/>
            <person name="Podicherti R."/>
            <person name="Tsui H.-C.T."/>
            <person name="Winkler M.E."/>
        </authorList>
    </citation>
    <scope>NUCLEOTIDE SEQUENCE</scope>
</reference>
<proteinExistence type="predicted"/>